<proteinExistence type="predicted"/>
<evidence type="ECO:0000313" key="2">
    <source>
        <dbReference type="Proteomes" id="UP000242972"/>
    </source>
</evidence>
<gene>
    <name evidence="1" type="ORF">C7B46_18220</name>
</gene>
<sequence>MCPAKPSLEQILAVAEACGVRVEPTLSDPSFIIATATGPIALSLEEIVPYLFGEAEDSEGFDDADRS</sequence>
<protein>
    <submittedName>
        <fullName evidence="1">Uncharacterized protein</fullName>
    </submittedName>
</protein>
<dbReference type="EMBL" id="PXYW01000084">
    <property type="protein sequence ID" value="PSR30169.1"/>
    <property type="molecule type" value="Genomic_DNA"/>
</dbReference>
<accession>A0A2T2X6Q8</accession>
<reference evidence="1 2" key="1">
    <citation type="journal article" date="2014" name="BMC Genomics">
        <title>Comparison of environmental and isolate Sulfobacillus genomes reveals diverse carbon, sulfur, nitrogen, and hydrogen metabolisms.</title>
        <authorList>
            <person name="Justice N.B."/>
            <person name="Norman A."/>
            <person name="Brown C.T."/>
            <person name="Singh A."/>
            <person name="Thomas B.C."/>
            <person name="Banfield J.F."/>
        </authorList>
    </citation>
    <scope>NUCLEOTIDE SEQUENCE [LARGE SCALE GENOMIC DNA]</scope>
    <source>
        <strain evidence="1">AMDSBA4</strain>
    </source>
</reference>
<evidence type="ECO:0000313" key="1">
    <source>
        <dbReference type="EMBL" id="PSR30169.1"/>
    </source>
</evidence>
<name>A0A2T2X6Q8_9FIRM</name>
<dbReference type="Proteomes" id="UP000242972">
    <property type="component" value="Unassembled WGS sequence"/>
</dbReference>
<dbReference type="AlphaFoldDB" id="A0A2T2X6Q8"/>
<organism evidence="1 2">
    <name type="scientific">Sulfobacillus benefaciens</name>
    <dbReference type="NCBI Taxonomy" id="453960"/>
    <lineage>
        <taxon>Bacteria</taxon>
        <taxon>Bacillati</taxon>
        <taxon>Bacillota</taxon>
        <taxon>Clostridia</taxon>
        <taxon>Eubacteriales</taxon>
        <taxon>Clostridiales Family XVII. Incertae Sedis</taxon>
        <taxon>Sulfobacillus</taxon>
    </lineage>
</organism>
<comment type="caution">
    <text evidence="1">The sequence shown here is derived from an EMBL/GenBank/DDBJ whole genome shotgun (WGS) entry which is preliminary data.</text>
</comment>